<dbReference type="GO" id="GO:0016787">
    <property type="term" value="F:hydrolase activity"/>
    <property type="evidence" value="ECO:0007669"/>
    <property type="project" value="UniProtKB-KW"/>
</dbReference>
<keyword evidence="4" id="KW-0540">Nuclease</keyword>
<evidence type="ECO:0000256" key="3">
    <source>
        <dbReference type="ARBA" id="ARBA00006958"/>
    </source>
</evidence>
<evidence type="ECO:0000256" key="7">
    <source>
        <dbReference type="ARBA" id="ARBA00023242"/>
    </source>
</evidence>
<protein>
    <submittedName>
        <fullName evidence="9">DDE Tnp4 domain-containing protein</fullName>
    </submittedName>
</protein>
<accession>A0A8R1E8W9</accession>
<keyword evidence="10" id="KW-1185">Reference proteome</keyword>
<evidence type="ECO:0000313" key="10">
    <source>
        <dbReference type="Proteomes" id="UP000005237"/>
    </source>
</evidence>
<evidence type="ECO:0000256" key="6">
    <source>
        <dbReference type="ARBA" id="ARBA00022801"/>
    </source>
</evidence>
<feature type="domain" description="DDE Tnp4" evidence="8">
    <location>
        <begin position="148"/>
        <end position="311"/>
    </location>
</feature>
<sequence length="350" mass="40047">MMLIKKKKCVKLKNWNNESFKYFKNYCSTLQNDEDMIKKHFFVSEAVVNGVVGAIRQSSPSKKGRKPKLNPFEKCVVFLQFVTGGESFRRTSQRIGVAKTVISNTVGEVAKSVNENFKQIYLPESPEQWRSVEDSFGRRRLIRSLGCLDGKHIRIKAPPNSGSLFYNYKHYFSFVLLGLVDGDGRFLWIDIGTPGSSSDSCIFNASTLKSILEDDDNLPMNQYLDRRTVMPSFIIADGIFRLSKRVMKPYGGRSGLQADEILYNKNISNTRVRVEHAFGVLSNRFRILRKEIECEYKNAVDLVQSLCHLHNAMIQPNSSSYSFIVEEIDTYPYSDAKSQQQALKDFFNDN</sequence>
<proteinExistence type="inferred from homology"/>
<evidence type="ECO:0000313" key="9">
    <source>
        <dbReference type="EnsemblMetazoa" id="CJA27663b.1"/>
    </source>
</evidence>
<evidence type="ECO:0000259" key="8">
    <source>
        <dbReference type="Pfam" id="PF13359"/>
    </source>
</evidence>
<evidence type="ECO:0000256" key="4">
    <source>
        <dbReference type="ARBA" id="ARBA00022722"/>
    </source>
</evidence>
<comment type="cofactor">
    <cofactor evidence="1">
        <name>a divalent metal cation</name>
        <dbReference type="ChEBI" id="CHEBI:60240"/>
    </cofactor>
</comment>
<evidence type="ECO:0000256" key="1">
    <source>
        <dbReference type="ARBA" id="ARBA00001968"/>
    </source>
</evidence>
<dbReference type="GO" id="GO:0005634">
    <property type="term" value="C:nucleus"/>
    <property type="evidence" value="ECO:0007669"/>
    <property type="project" value="UniProtKB-SubCell"/>
</dbReference>
<keyword evidence="7" id="KW-0539">Nucleus</keyword>
<dbReference type="GO" id="GO:0046872">
    <property type="term" value="F:metal ion binding"/>
    <property type="evidence" value="ECO:0007669"/>
    <property type="project" value="UniProtKB-KW"/>
</dbReference>
<dbReference type="AlphaFoldDB" id="A0A8R1E8W9"/>
<keyword evidence="6" id="KW-0378">Hydrolase</keyword>
<dbReference type="EnsemblMetazoa" id="CJA27663b.1">
    <property type="protein sequence ID" value="CJA27663b.1"/>
    <property type="gene ID" value="WBGene00183236"/>
</dbReference>
<dbReference type="PANTHER" id="PTHR22930">
    <property type="match status" value="1"/>
</dbReference>
<evidence type="ECO:0000256" key="2">
    <source>
        <dbReference type="ARBA" id="ARBA00004123"/>
    </source>
</evidence>
<name>A0A8R1E8W9_CAEJA</name>
<dbReference type="GO" id="GO:0004518">
    <property type="term" value="F:nuclease activity"/>
    <property type="evidence" value="ECO:0007669"/>
    <property type="project" value="UniProtKB-KW"/>
</dbReference>
<reference evidence="10" key="1">
    <citation type="submission" date="2010-08" db="EMBL/GenBank/DDBJ databases">
        <authorList>
            <consortium name="Caenorhabditis japonica Sequencing Consortium"/>
            <person name="Wilson R.K."/>
        </authorList>
    </citation>
    <scope>NUCLEOTIDE SEQUENCE [LARGE SCALE GENOMIC DNA]</scope>
    <source>
        <strain evidence="10">DF5081</strain>
    </source>
</reference>
<evidence type="ECO:0000256" key="5">
    <source>
        <dbReference type="ARBA" id="ARBA00022723"/>
    </source>
</evidence>
<reference evidence="9" key="2">
    <citation type="submission" date="2022-06" db="UniProtKB">
        <authorList>
            <consortium name="EnsemblMetazoa"/>
        </authorList>
    </citation>
    <scope>IDENTIFICATION</scope>
    <source>
        <strain evidence="9">DF5081</strain>
    </source>
</reference>
<comment type="subcellular location">
    <subcellularLocation>
        <location evidence="2">Nucleus</location>
    </subcellularLocation>
</comment>
<dbReference type="InterPro" id="IPR027806">
    <property type="entry name" value="HARBI1_dom"/>
</dbReference>
<dbReference type="Pfam" id="PF13359">
    <property type="entry name" value="DDE_Tnp_4"/>
    <property type="match status" value="1"/>
</dbReference>
<dbReference type="InterPro" id="IPR045249">
    <property type="entry name" value="HARBI1-like"/>
</dbReference>
<keyword evidence="5" id="KW-0479">Metal-binding</keyword>
<dbReference type="PANTHER" id="PTHR22930:SF269">
    <property type="entry name" value="NUCLEASE HARBI1-LIKE PROTEIN"/>
    <property type="match status" value="1"/>
</dbReference>
<dbReference type="Proteomes" id="UP000005237">
    <property type="component" value="Unassembled WGS sequence"/>
</dbReference>
<organism evidence="9 10">
    <name type="scientific">Caenorhabditis japonica</name>
    <dbReference type="NCBI Taxonomy" id="281687"/>
    <lineage>
        <taxon>Eukaryota</taxon>
        <taxon>Metazoa</taxon>
        <taxon>Ecdysozoa</taxon>
        <taxon>Nematoda</taxon>
        <taxon>Chromadorea</taxon>
        <taxon>Rhabditida</taxon>
        <taxon>Rhabditina</taxon>
        <taxon>Rhabditomorpha</taxon>
        <taxon>Rhabditoidea</taxon>
        <taxon>Rhabditidae</taxon>
        <taxon>Peloderinae</taxon>
        <taxon>Caenorhabditis</taxon>
    </lineage>
</organism>
<comment type="similarity">
    <text evidence="3">Belongs to the HARBI1 family.</text>
</comment>